<name>A0A1D7Q6G6_ECOLX</name>
<evidence type="ECO:0000313" key="3">
    <source>
        <dbReference type="Proteomes" id="UP000254043"/>
    </source>
</evidence>
<evidence type="ECO:0000313" key="2">
    <source>
        <dbReference type="EMBL" id="STG51110.1"/>
    </source>
</evidence>
<dbReference type="EMBL" id="UGAW01000001">
    <property type="protein sequence ID" value="STG51110.1"/>
    <property type="molecule type" value="Genomic_DNA"/>
</dbReference>
<dbReference type="EMBL" id="UGAK01000003">
    <property type="protein sequence ID" value="STF91589.1"/>
    <property type="molecule type" value="Genomic_DNA"/>
</dbReference>
<sequence>MDQKRLNNYVLKIHHDYTFLYLLTVLNVYH</sequence>
<evidence type="ECO:0000313" key="4">
    <source>
        <dbReference type="Proteomes" id="UP000254817"/>
    </source>
</evidence>
<reference evidence="3 4" key="1">
    <citation type="submission" date="2018-06" db="EMBL/GenBank/DDBJ databases">
        <authorList>
            <consortium name="Pathogen Informatics"/>
            <person name="Doyle S."/>
        </authorList>
    </citation>
    <scope>NUCLEOTIDE SEQUENCE [LARGE SCALE GENOMIC DNA]</scope>
    <source>
        <strain evidence="2 4">NCTC11112</strain>
        <strain evidence="1 3">NCTC7927</strain>
    </source>
</reference>
<gene>
    <name evidence="2" type="ORF">NCTC11112_01542</name>
    <name evidence="1" type="ORF">NCTC7927_00231</name>
</gene>
<organism evidence="2 4">
    <name type="scientific">Escherichia coli</name>
    <dbReference type="NCBI Taxonomy" id="562"/>
    <lineage>
        <taxon>Bacteria</taxon>
        <taxon>Pseudomonadati</taxon>
        <taxon>Pseudomonadota</taxon>
        <taxon>Gammaproteobacteria</taxon>
        <taxon>Enterobacterales</taxon>
        <taxon>Enterobacteriaceae</taxon>
        <taxon>Escherichia</taxon>
    </lineage>
</organism>
<proteinExistence type="predicted"/>
<dbReference type="Proteomes" id="UP000254043">
    <property type="component" value="Unassembled WGS sequence"/>
</dbReference>
<dbReference type="Proteomes" id="UP000254817">
    <property type="component" value="Unassembled WGS sequence"/>
</dbReference>
<accession>A0A1D7Q6G6</accession>
<evidence type="ECO:0000313" key="1">
    <source>
        <dbReference type="EMBL" id="STF91589.1"/>
    </source>
</evidence>
<protein>
    <submittedName>
        <fullName evidence="2">Uncharacterized protein</fullName>
    </submittedName>
</protein>
<dbReference type="AlphaFoldDB" id="A0A1D7Q6G6"/>